<organism evidence="8 9">
    <name type="scientific">Dipteronia dyeriana</name>
    <dbReference type="NCBI Taxonomy" id="168575"/>
    <lineage>
        <taxon>Eukaryota</taxon>
        <taxon>Viridiplantae</taxon>
        <taxon>Streptophyta</taxon>
        <taxon>Embryophyta</taxon>
        <taxon>Tracheophyta</taxon>
        <taxon>Spermatophyta</taxon>
        <taxon>Magnoliopsida</taxon>
        <taxon>eudicotyledons</taxon>
        <taxon>Gunneridae</taxon>
        <taxon>Pentapetalae</taxon>
        <taxon>rosids</taxon>
        <taxon>malvids</taxon>
        <taxon>Sapindales</taxon>
        <taxon>Sapindaceae</taxon>
        <taxon>Hippocastanoideae</taxon>
        <taxon>Acereae</taxon>
        <taxon>Dipteronia</taxon>
    </lineage>
</organism>
<comment type="subcellular location">
    <subcellularLocation>
        <location evidence="1">Membrane</location>
    </subcellularLocation>
</comment>
<dbReference type="EMBL" id="JANJYI010000008">
    <property type="protein sequence ID" value="KAK2638641.1"/>
    <property type="molecule type" value="Genomic_DNA"/>
</dbReference>
<keyword evidence="2" id="KW-0812">Transmembrane</keyword>
<gene>
    <name evidence="8" type="ORF">Ddye_026436</name>
</gene>
<evidence type="ECO:0000313" key="9">
    <source>
        <dbReference type="Proteomes" id="UP001280121"/>
    </source>
</evidence>
<dbReference type="Pfam" id="PF00924">
    <property type="entry name" value="MS_channel_2nd"/>
    <property type="match status" value="1"/>
</dbReference>
<evidence type="ECO:0000313" key="8">
    <source>
        <dbReference type="EMBL" id="KAK2638641.1"/>
    </source>
</evidence>
<dbReference type="PANTHER" id="PTHR30566">
    <property type="entry name" value="YNAI-RELATED MECHANOSENSITIVE ION CHANNEL"/>
    <property type="match status" value="1"/>
</dbReference>
<dbReference type="AlphaFoldDB" id="A0AAD9WPJ7"/>
<keyword evidence="9" id="KW-1185">Reference proteome</keyword>
<evidence type="ECO:0000256" key="4">
    <source>
        <dbReference type="ARBA" id="ARBA00023065"/>
    </source>
</evidence>
<dbReference type="InterPro" id="IPR023408">
    <property type="entry name" value="MscS_beta-dom_sf"/>
</dbReference>
<evidence type="ECO:0000256" key="6">
    <source>
        <dbReference type="ARBA" id="ARBA00023303"/>
    </source>
</evidence>
<protein>
    <recommendedName>
        <fullName evidence="7">Mechanosensitive ion channel MscS domain-containing protein</fullName>
    </recommendedName>
</protein>
<feature type="domain" description="Mechanosensitive ion channel MscS" evidence="7">
    <location>
        <begin position="87"/>
        <end position="145"/>
    </location>
</feature>
<evidence type="ECO:0000259" key="7">
    <source>
        <dbReference type="Pfam" id="PF00924"/>
    </source>
</evidence>
<keyword evidence="5" id="KW-0472">Membrane</keyword>
<accession>A0AAD9WPJ7</accession>
<dbReference type="PANTHER" id="PTHR30566:SF5">
    <property type="entry name" value="MECHANOSENSITIVE ION CHANNEL PROTEIN 1, MITOCHONDRIAL-RELATED"/>
    <property type="match status" value="1"/>
</dbReference>
<dbReference type="GO" id="GO:0016020">
    <property type="term" value="C:membrane"/>
    <property type="evidence" value="ECO:0007669"/>
    <property type="project" value="UniProtKB-SubCell"/>
</dbReference>
<dbReference type="Gene3D" id="2.30.30.60">
    <property type="match status" value="1"/>
</dbReference>
<dbReference type="SUPFAM" id="SSF50182">
    <property type="entry name" value="Sm-like ribonucleoproteins"/>
    <property type="match status" value="1"/>
</dbReference>
<comment type="caution">
    <text evidence="8">The sequence shown here is derived from an EMBL/GenBank/DDBJ whole genome shotgun (WGS) entry which is preliminary data.</text>
</comment>
<evidence type="ECO:0000256" key="3">
    <source>
        <dbReference type="ARBA" id="ARBA00022989"/>
    </source>
</evidence>
<name>A0AAD9WPJ7_9ROSI</name>
<dbReference type="InterPro" id="IPR006685">
    <property type="entry name" value="MscS_channel_2nd"/>
</dbReference>
<keyword evidence="4" id="KW-0406">Ion transport</keyword>
<keyword evidence="4" id="KW-0813">Transport</keyword>
<feature type="non-terminal residue" evidence="8">
    <location>
        <position position="147"/>
    </location>
</feature>
<dbReference type="GO" id="GO:0034220">
    <property type="term" value="P:monoatomic ion transmembrane transport"/>
    <property type="evidence" value="ECO:0007669"/>
    <property type="project" value="UniProtKB-KW"/>
</dbReference>
<dbReference type="Proteomes" id="UP001280121">
    <property type="component" value="Unassembled WGS sequence"/>
</dbReference>
<proteinExistence type="predicted"/>
<sequence length="147" mass="15944">MFGPTTIASQYLAQAWRIAVILSSVWFLCRWKTHTLTSQSLVERDLQKMLILDKASSICLIVVGLKALALACDVAVHSILFVGGIGDIIKDVLGGLSMQLSKPLSIGNHIKIGSVEGQVVEIGLATTSLINNEEFPVLVPYSVFFDE</sequence>
<keyword evidence="3" id="KW-1133">Transmembrane helix</keyword>
<evidence type="ECO:0000256" key="5">
    <source>
        <dbReference type="ARBA" id="ARBA00023136"/>
    </source>
</evidence>
<reference evidence="8" key="1">
    <citation type="journal article" date="2023" name="Plant J.">
        <title>Genome sequences and population genomics provide insights into the demographic history, inbreeding, and mutation load of two 'living fossil' tree species of Dipteronia.</title>
        <authorList>
            <person name="Feng Y."/>
            <person name="Comes H.P."/>
            <person name="Chen J."/>
            <person name="Zhu S."/>
            <person name="Lu R."/>
            <person name="Zhang X."/>
            <person name="Li P."/>
            <person name="Qiu J."/>
            <person name="Olsen K.M."/>
            <person name="Qiu Y."/>
        </authorList>
    </citation>
    <scope>NUCLEOTIDE SEQUENCE</scope>
    <source>
        <strain evidence="8">KIB01</strain>
    </source>
</reference>
<evidence type="ECO:0000256" key="2">
    <source>
        <dbReference type="ARBA" id="ARBA00022692"/>
    </source>
</evidence>
<evidence type="ECO:0000256" key="1">
    <source>
        <dbReference type="ARBA" id="ARBA00004370"/>
    </source>
</evidence>
<dbReference type="InterPro" id="IPR010920">
    <property type="entry name" value="LSM_dom_sf"/>
</dbReference>
<keyword evidence="6" id="KW-0407">Ion channel</keyword>